<sequence length="112" mass="12536">MYTIKSAHYLGVVEKNGTRYAQVAVQSAVPGQPEMLAHFTKKDENQYEMPLLLENHADLDIDWYENNLHNAFVNITSSENSPTGNSSYTKDLLGKEILSYGDVRDSVRNGLG</sequence>
<accession>A0A172TJP4</accession>
<proteinExistence type="predicted"/>
<dbReference type="KEGG" id="pswu:SY83_13655"/>
<dbReference type="AlphaFoldDB" id="A0A172TJP4"/>
<dbReference type="RefSeq" id="WP_068607364.1">
    <property type="nucleotide sequence ID" value="NZ_CP011388.1"/>
</dbReference>
<dbReference type="STRING" id="1178515.SY83_13655"/>
<gene>
    <name evidence="1" type="ORF">SY83_13655</name>
</gene>
<dbReference type="EMBL" id="CP011388">
    <property type="protein sequence ID" value="ANE47134.1"/>
    <property type="molecule type" value="Genomic_DNA"/>
</dbReference>
<reference evidence="1 2" key="1">
    <citation type="submission" date="2015-01" db="EMBL/GenBank/DDBJ databases">
        <title>Paenibacillus swuensis/DY6/whole genome sequencing.</title>
        <authorList>
            <person name="Kim M.K."/>
            <person name="Srinivasan S."/>
            <person name="Lee J.-J."/>
        </authorList>
    </citation>
    <scope>NUCLEOTIDE SEQUENCE [LARGE SCALE GENOMIC DNA]</scope>
    <source>
        <strain evidence="1 2">DY6</strain>
    </source>
</reference>
<protein>
    <submittedName>
        <fullName evidence="1">Uncharacterized protein</fullName>
    </submittedName>
</protein>
<evidence type="ECO:0000313" key="2">
    <source>
        <dbReference type="Proteomes" id="UP000076927"/>
    </source>
</evidence>
<keyword evidence="2" id="KW-1185">Reference proteome</keyword>
<dbReference type="PATRIC" id="fig|1178515.4.peg.2738"/>
<evidence type="ECO:0000313" key="1">
    <source>
        <dbReference type="EMBL" id="ANE47134.1"/>
    </source>
</evidence>
<dbReference type="Proteomes" id="UP000076927">
    <property type="component" value="Chromosome"/>
</dbReference>
<dbReference type="OrthoDB" id="2665147at2"/>
<organism evidence="1 2">
    <name type="scientific">Paenibacillus swuensis</name>
    <dbReference type="NCBI Taxonomy" id="1178515"/>
    <lineage>
        <taxon>Bacteria</taxon>
        <taxon>Bacillati</taxon>
        <taxon>Bacillota</taxon>
        <taxon>Bacilli</taxon>
        <taxon>Bacillales</taxon>
        <taxon>Paenibacillaceae</taxon>
        <taxon>Paenibacillus</taxon>
    </lineage>
</organism>
<name>A0A172TJP4_9BACL</name>